<organism evidence="2 3">
    <name type="scientific">Sparassis crispa</name>
    <dbReference type="NCBI Taxonomy" id="139825"/>
    <lineage>
        <taxon>Eukaryota</taxon>
        <taxon>Fungi</taxon>
        <taxon>Dikarya</taxon>
        <taxon>Basidiomycota</taxon>
        <taxon>Agaricomycotina</taxon>
        <taxon>Agaricomycetes</taxon>
        <taxon>Polyporales</taxon>
        <taxon>Sparassidaceae</taxon>
        <taxon>Sparassis</taxon>
    </lineage>
</organism>
<evidence type="ECO:0000256" key="1">
    <source>
        <dbReference type="SAM" id="MobiDB-lite"/>
    </source>
</evidence>
<protein>
    <submittedName>
        <fullName evidence="2">Uncharacterized protein</fullName>
    </submittedName>
</protein>
<keyword evidence="3" id="KW-1185">Reference proteome</keyword>
<evidence type="ECO:0000313" key="2">
    <source>
        <dbReference type="EMBL" id="GBE79091.1"/>
    </source>
</evidence>
<comment type="caution">
    <text evidence="2">The sequence shown here is derived from an EMBL/GenBank/DDBJ whole genome shotgun (WGS) entry which is preliminary data.</text>
</comment>
<gene>
    <name evidence="2" type="ORF">SCP_0202880</name>
</gene>
<proteinExistence type="predicted"/>
<dbReference type="GeneID" id="38776008"/>
<name>A0A401GAA7_9APHY</name>
<evidence type="ECO:0000313" key="3">
    <source>
        <dbReference type="Proteomes" id="UP000287166"/>
    </source>
</evidence>
<dbReference type="EMBL" id="BFAD01000002">
    <property type="protein sequence ID" value="GBE79091.1"/>
    <property type="molecule type" value="Genomic_DNA"/>
</dbReference>
<dbReference type="Proteomes" id="UP000287166">
    <property type="component" value="Unassembled WGS sequence"/>
</dbReference>
<dbReference type="RefSeq" id="XP_027610004.1">
    <property type="nucleotide sequence ID" value="XM_027754203.1"/>
</dbReference>
<accession>A0A401GAA7</accession>
<dbReference type="AlphaFoldDB" id="A0A401GAA7"/>
<sequence length="207" mass="22854">MRPKDDTPHPCTGRTLRAPPSTDIMTQIAHCDPIPEEMQNPEVTPTANIVLTPTPAEGFPKTYGNIPYFFFENLVADLFNTWCANDITHVAIMPIGASANDRVLQPYLTSKICMTLQCLHNIREIILANPRATQMSNIMNQVPFAFIAINITEEQKNEILAQYATPLRRYPLSRSTSCGSYHSTYAPSPVSSTTPLTISQPGSTNAS</sequence>
<dbReference type="InParanoid" id="A0A401GAA7"/>
<reference evidence="2 3" key="1">
    <citation type="journal article" date="2018" name="Sci. Rep.">
        <title>Genome sequence of the cauliflower mushroom Sparassis crispa (Hanabiratake) and its association with beneficial usage.</title>
        <authorList>
            <person name="Kiyama R."/>
            <person name="Furutani Y."/>
            <person name="Kawaguchi K."/>
            <person name="Nakanishi T."/>
        </authorList>
    </citation>
    <scope>NUCLEOTIDE SEQUENCE [LARGE SCALE GENOMIC DNA]</scope>
</reference>
<feature type="region of interest" description="Disordered" evidence="1">
    <location>
        <begin position="184"/>
        <end position="207"/>
    </location>
</feature>